<reference evidence="3 4" key="1">
    <citation type="submission" date="2020-05" db="EMBL/GenBank/DDBJ databases">
        <title>FDA dAtabase for Regulatory Grade micrObial Sequences (FDA-ARGOS): Supporting development and validation of Infectious Disease Dx tests.</title>
        <authorList>
            <person name="Pederson C."/>
            <person name="Tallon L."/>
            <person name="Sadzewicz L."/>
            <person name="Zhao X."/>
            <person name="Vavikolanu K."/>
            <person name="Mehta A."/>
            <person name="Aluvathingal J."/>
            <person name="Nadendla S."/>
            <person name="Myers T."/>
            <person name="Yan Y."/>
            <person name="Sichtig H."/>
        </authorList>
    </citation>
    <scope>NUCLEOTIDE SEQUENCE [LARGE SCALE GENOMIC DNA]</scope>
    <source>
        <strain evidence="3 4">FDAARGOS_764</strain>
    </source>
</reference>
<dbReference type="RefSeq" id="WP_002840952.1">
    <property type="nucleotide sequence ID" value="NZ_CABKMR010000001.1"/>
</dbReference>
<dbReference type="Pfam" id="PF05016">
    <property type="entry name" value="ParE_toxin"/>
    <property type="match status" value="1"/>
</dbReference>
<dbReference type="Proteomes" id="UP000502899">
    <property type="component" value="Chromosome"/>
</dbReference>
<evidence type="ECO:0000313" key="4">
    <source>
        <dbReference type="Proteomes" id="UP000502899"/>
    </source>
</evidence>
<evidence type="ECO:0000313" key="3">
    <source>
        <dbReference type="EMBL" id="QKH80619.1"/>
    </source>
</evidence>
<dbReference type="InterPro" id="IPR035093">
    <property type="entry name" value="RelE/ParE_toxin_dom_sf"/>
</dbReference>
<sequence length="88" mass="10862">MLYKVKYSKSAEKFIKKNKEYGLKFYKAFRDLSEDKENFFRYDIKIFRCSERNIFRLRIGKYRAIFKVVEDEIVIFVFDIDSRGDIYK</sequence>
<comment type="similarity">
    <text evidence="1">Belongs to the RelE toxin family.</text>
</comment>
<dbReference type="AlphaFoldDB" id="A0A133MZM1"/>
<protein>
    <submittedName>
        <fullName evidence="3">Type II toxin-antitoxin system RelE/ParE family toxin</fullName>
    </submittedName>
</protein>
<proteinExistence type="inferred from homology"/>
<gene>
    <name evidence="3" type="ORF">FOC70_09780</name>
</gene>
<dbReference type="PANTHER" id="PTHR35601:SF1">
    <property type="entry name" value="TOXIN RELE"/>
    <property type="match status" value="1"/>
</dbReference>
<dbReference type="Gene3D" id="3.30.2310.20">
    <property type="entry name" value="RelE-like"/>
    <property type="match status" value="1"/>
</dbReference>
<dbReference type="InterPro" id="IPR007712">
    <property type="entry name" value="RelE/ParE_toxin"/>
</dbReference>
<keyword evidence="2" id="KW-1277">Toxin-antitoxin system</keyword>
<dbReference type="EMBL" id="CP054000">
    <property type="protein sequence ID" value="QKH80619.1"/>
    <property type="molecule type" value="Genomic_DNA"/>
</dbReference>
<dbReference type="PANTHER" id="PTHR35601">
    <property type="entry name" value="TOXIN RELE"/>
    <property type="match status" value="1"/>
</dbReference>
<dbReference type="SUPFAM" id="SSF143011">
    <property type="entry name" value="RelE-like"/>
    <property type="match status" value="1"/>
</dbReference>
<evidence type="ECO:0000256" key="1">
    <source>
        <dbReference type="ARBA" id="ARBA00006226"/>
    </source>
</evidence>
<evidence type="ECO:0000256" key="2">
    <source>
        <dbReference type="ARBA" id="ARBA00022649"/>
    </source>
</evidence>
<accession>A0A133MZM1</accession>
<name>A0A133MZM1_FINMA</name>
<organism evidence="3 4">
    <name type="scientific">Finegoldia magna</name>
    <name type="common">Peptostreptococcus magnus</name>
    <dbReference type="NCBI Taxonomy" id="1260"/>
    <lineage>
        <taxon>Bacteria</taxon>
        <taxon>Bacillati</taxon>
        <taxon>Bacillota</taxon>
        <taxon>Tissierellia</taxon>
        <taxon>Tissierellales</taxon>
        <taxon>Peptoniphilaceae</taxon>
        <taxon>Finegoldia</taxon>
    </lineage>
</organism>